<feature type="domain" description="Transposase IS4-like" evidence="5">
    <location>
        <begin position="126"/>
        <end position="334"/>
    </location>
</feature>
<dbReference type="AlphaFoldDB" id="A0A1R3T4R2"/>
<dbReference type="InterPro" id="IPR025399">
    <property type="entry name" value="DUF4372"/>
</dbReference>
<dbReference type="EMBL" id="LT605205">
    <property type="protein sequence ID" value="SCD19567.1"/>
    <property type="molecule type" value="Genomic_DNA"/>
</dbReference>
<keyword evidence="4" id="KW-0233">DNA recombination</keyword>
<name>A0A1R3T4R2_9BACT</name>
<feature type="domain" description="DUF4372" evidence="6">
    <location>
        <begin position="4"/>
        <end position="76"/>
    </location>
</feature>
<dbReference type="NCBIfam" id="NF033592">
    <property type="entry name" value="transpos_IS4_1"/>
    <property type="match status" value="1"/>
</dbReference>
<evidence type="ECO:0000256" key="4">
    <source>
        <dbReference type="ARBA" id="ARBA00023172"/>
    </source>
</evidence>
<dbReference type="GO" id="GO:0004803">
    <property type="term" value="F:transposase activity"/>
    <property type="evidence" value="ECO:0007669"/>
    <property type="project" value="InterPro"/>
</dbReference>
<sequence>MNVGKTVFAQLMSFFPDYEFNKCVTKYNGNYKVRSFTCREHFHVMSFAQLTYRESLRDIEACLKALSSKLYHSGIKQAVSKSTLAEANENRDWRIYADFAQVLIKDARKLYKTDNDFLLDIDNMAYALDSTTIDLCLSLFPWAKFRKKKAAVKAHVLLDLRGSIPTIIEITDGSVHDVNILDHITIEPGAIYIMDRGYLDLDRLHSIHCKGAFFITRAKGNTAVKRVYSRPVDKTTGLRCDQSVRFTVYKSKKEYPELIRRIKSLDPDTGNTYVFLTNNFELDALLITQLYKGRWKIELFFKWIKQHLRIKNFYGTSYNAVCCQIWISVCAYLLVAIVKKRLNLEHSLYNLLQIFSLTLFEKMPINELFTKSDYNLTSPNDNKQLNLFDL</sequence>
<accession>A0A1R3T4R2</accession>
<evidence type="ECO:0000313" key="8">
    <source>
        <dbReference type="Proteomes" id="UP000187464"/>
    </source>
</evidence>
<keyword evidence="8" id="KW-1185">Reference proteome</keyword>
<keyword evidence="3" id="KW-0238">DNA-binding</keyword>
<dbReference type="GO" id="GO:0006313">
    <property type="term" value="P:DNA transposition"/>
    <property type="evidence" value="ECO:0007669"/>
    <property type="project" value="InterPro"/>
</dbReference>
<dbReference type="Pfam" id="PF01609">
    <property type="entry name" value="DDE_Tnp_1"/>
    <property type="match status" value="1"/>
</dbReference>
<evidence type="ECO:0000259" key="6">
    <source>
        <dbReference type="Pfam" id="PF14294"/>
    </source>
</evidence>
<reference evidence="7 8" key="1">
    <citation type="submission" date="2016-08" db="EMBL/GenBank/DDBJ databases">
        <authorList>
            <person name="Seilhamer J.J."/>
        </authorList>
    </citation>
    <scope>NUCLEOTIDE SEQUENCE [LARGE SCALE GENOMIC DNA]</scope>
    <source>
        <strain evidence="7">M3/6</strain>
    </source>
</reference>
<evidence type="ECO:0000259" key="5">
    <source>
        <dbReference type="Pfam" id="PF01609"/>
    </source>
</evidence>
<dbReference type="Pfam" id="PF14294">
    <property type="entry name" value="DUF4372"/>
    <property type="match status" value="1"/>
</dbReference>
<comment type="similarity">
    <text evidence="1">Belongs to the transposase 11 family.</text>
</comment>
<dbReference type="Proteomes" id="UP000187464">
    <property type="component" value="Chromosome I"/>
</dbReference>
<evidence type="ECO:0000256" key="1">
    <source>
        <dbReference type="ARBA" id="ARBA00010075"/>
    </source>
</evidence>
<evidence type="ECO:0000313" key="7">
    <source>
        <dbReference type="EMBL" id="SCD19567.1"/>
    </source>
</evidence>
<dbReference type="SUPFAM" id="SSF53098">
    <property type="entry name" value="Ribonuclease H-like"/>
    <property type="match status" value="1"/>
</dbReference>
<dbReference type="InterPro" id="IPR047952">
    <property type="entry name" value="Transpos_IS4"/>
</dbReference>
<dbReference type="PANTHER" id="PTHR33258:SF1">
    <property type="entry name" value="TRANSPOSASE INSL FOR INSERTION SEQUENCE ELEMENT IS186A-RELATED"/>
    <property type="match status" value="1"/>
</dbReference>
<dbReference type="PANTHER" id="PTHR33258">
    <property type="entry name" value="TRANSPOSASE INSL FOR INSERTION SEQUENCE ELEMENT IS186A-RELATED"/>
    <property type="match status" value="1"/>
</dbReference>
<evidence type="ECO:0000256" key="3">
    <source>
        <dbReference type="ARBA" id="ARBA00023125"/>
    </source>
</evidence>
<organism evidence="7 8">
    <name type="scientific">Proteiniphilum saccharofermentans</name>
    <dbReference type="NCBI Taxonomy" id="1642647"/>
    <lineage>
        <taxon>Bacteria</taxon>
        <taxon>Pseudomonadati</taxon>
        <taxon>Bacteroidota</taxon>
        <taxon>Bacteroidia</taxon>
        <taxon>Bacteroidales</taxon>
        <taxon>Dysgonomonadaceae</taxon>
        <taxon>Proteiniphilum</taxon>
    </lineage>
</organism>
<protein>
    <submittedName>
        <fullName evidence="7">Transposase IS4</fullName>
    </submittedName>
</protein>
<dbReference type="KEGG" id="psac:PSM36_0740"/>
<keyword evidence="2" id="KW-0815">Transposition</keyword>
<dbReference type="GO" id="GO:0003677">
    <property type="term" value="F:DNA binding"/>
    <property type="evidence" value="ECO:0007669"/>
    <property type="project" value="UniProtKB-KW"/>
</dbReference>
<gene>
    <name evidence="7" type="ORF">PSM36_0740</name>
</gene>
<dbReference type="InterPro" id="IPR002559">
    <property type="entry name" value="Transposase_11"/>
</dbReference>
<proteinExistence type="inferred from homology"/>
<dbReference type="InterPro" id="IPR012337">
    <property type="entry name" value="RNaseH-like_sf"/>
</dbReference>
<evidence type="ECO:0000256" key="2">
    <source>
        <dbReference type="ARBA" id="ARBA00022578"/>
    </source>
</evidence>
<dbReference type="RefSeq" id="WP_076928944.1">
    <property type="nucleotide sequence ID" value="NZ_LT605205.1"/>
</dbReference>